<dbReference type="Proteomes" id="UP000018958">
    <property type="component" value="Unassembled WGS sequence"/>
</dbReference>
<dbReference type="InterPro" id="IPR009057">
    <property type="entry name" value="Homeodomain-like_sf"/>
</dbReference>
<evidence type="ECO:0000259" key="2">
    <source>
        <dbReference type="PROSITE" id="PS51253"/>
    </source>
</evidence>
<dbReference type="PANTHER" id="PTHR19303:SF73">
    <property type="entry name" value="PROTEIN PDC2"/>
    <property type="match status" value="1"/>
</dbReference>
<dbReference type="PANTHER" id="PTHR19303">
    <property type="entry name" value="TRANSPOSON"/>
    <property type="match status" value="1"/>
</dbReference>
<dbReference type="AlphaFoldDB" id="W2VRV6"/>
<feature type="non-terminal residue" evidence="3">
    <location>
        <position position="1"/>
    </location>
</feature>
<gene>
    <name evidence="3" type="ORF">F441_21689</name>
</gene>
<sequence>SLQERNENLPAQGTISAIHARKDVYLNAKDEDLQARRSHHVAIPELDTALANWVLHCQARRIMIDGNLVKAKALRLQDKMGLCEKDKLAFSNGWLASFQNRHGFKSFTTFGEVDLSTLHHFQNS</sequence>
<dbReference type="EMBL" id="ANIX01004327">
    <property type="protein sequence ID" value="ETP01005.1"/>
    <property type="molecule type" value="Genomic_DNA"/>
</dbReference>
<dbReference type="SUPFAM" id="SSF46689">
    <property type="entry name" value="Homeodomain-like"/>
    <property type="match status" value="1"/>
</dbReference>
<dbReference type="SMART" id="SM00674">
    <property type="entry name" value="CENPB"/>
    <property type="match status" value="1"/>
</dbReference>
<dbReference type="PROSITE" id="PS51253">
    <property type="entry name" value="HTH_CENPB"/>
    <property type="match status" value="1"/>
</dbReference>
<dbReference type="Pfam" id="PF03221">
    <property type="entry name" value="HTH_Tnp_Tc5"/>
    <property type="match status" value="1"/>
</dbReference>
<organism evidence="3 4">
    <name type="scientific">Phytophthora nicotianae CJ01A1</name>
    <dbReference type="NCBI Taxonomy" id="1317063"/>
    <lineage>
        <taxon>Eukaryota</taxon>
        <taxon>Sar</taxon>
        <taxon>Stramenopiles</taxon>
        <taxon>Oomycota</taxon>
        <taxon>Peronosporomycetes</taxon>
        <taxon>Peronosporales</taxon>
        <taxon>Peronosporaceae</taxon>
        <taxon>Phytophthora</taxon>
    </lineage>
</organism>
<evidence type="ECO:0000313" key="3">
    <source>
        <dbReference type="EMBL" id="ETP01005.1"/>
    </source>
</evidence>
<keyword evidence="1" id="KW-0238">DNA-binding</keyword>
<dbReference type="GO" id="GO:0003677">
    <property type="term" value="F:DNA binding"/>
    <property type="evidence" value="ECO:0007669"/>
    <property type="project" value="UniProtKB-KW"/>
</dbReference>
<evidence type="ECO:0000256" key="1">
    <source>
        <dbReference type="ARBA" id="ARBA00023125"/>
    </source>
</evidence>
<comment type="caution">
    <text evidence="3">The sequence shown here is derived from an EMBL/GenBank/DDBJ whole genome shotgun (WGS) entry which is preliminary data.</text>
</comment>
<reference evidence="3 4" key="1">
    <citation type="submission" date="2013-11" db="EMBL/GenBank/DDBJ databases">
        <title>The Genome Sequence of Phytophthora parasitica CJ01A1.</title>
        <authorList>
            <consortium name="The Broad Institute Genomics Platform"/>
            <person name="Russ C."/>
            <person name="Tyler B."/>
            <person name="Panabieres F."/>
            <person name="Shan W."/>
            <person name="Tripathy S."/>
            <person name="Grunwald N."/>
            <person name="Machado M."/>
            <person name="Johnson C.S."/>
            <person name="Walker B."/>
            <person name="Young S.K."/>
            <person name="Zeng Q."/>
            <person name="Gargeya S."/>
            <person name="Fitzgerald M."/>
            <person name="Haas B."/>
            <person name="Abouelleil A."/>
            <person name="Allen A.W."/>
            <person name="Alvarado L."/>
            <person name="Arachchi H.M."/>
            <person name="Berlin A.M."/>
            <person name="Chapman S.B."/>
            <person name="Gainer-Dewar J."/>
            <person name="Goldberg J."/>
            <person name="Griggs A."/>
            <person name="Gujja S."/>
            <person name="Hansen M."/>
            <person name="Howarth C."/>
            <person name="Imamovic A."/>
            <person name="Ireland A."/>
            <person name="Larimer J."/>
            <person name="McCowan C."/>
            <person name="Murphy C."/>
            <person name="Pearson M."/>
            <person name="Poon T.W."/>
            <person name="Priest M."/>
            <person name="Roberts A."/>
            <person name="Saif S."/>
            <person name="Shea T."/>
            <person name="Sisk P."/>
            <person name="Sykes S."/>
            <person name="Wortman J."/>
            <person name="Nusbaum C."/>
            <person name="Birren B."/>
        </authorList>
    </citation>
    <scope>NUCLEOTIDE SEQUENCE [LARGE SCALE GENOMIC DNA]</scope>
    <source>
        <strain evidence="3 4">CJ01A1</strain>
    </source>
</reference>
<dbReference type="Gene3D" id="1.10.10.60">
    <property type="entry name" value="Homeodomain-like"/>
    <property type="match status" value="1"/>
</dbReference>
<protein>
    <recommendedName>
        <fullName evidence="2">HTH CENPB-type domain-containing protein</fullName>
    </recommendedName>
</protein>
<dbReference type="OrthoDB" id="103879at2759"/>
<name>W2VRV6_PHYNI</name>
<dbReference type="InterPro" id="IPR050863">
    <property type="entry name" value="CenT-Element_Derived"/>
</dbReference>
<evidence type="ECO:0000313" key="4">
    <source>
        <dbReference type="Proteomes" id="UP000018958"/>
    </source>
</evidence>
<accession>W2VRV6</accession>
<feature type="domain" description="HTH CENPB-type" evidence="2">
    <location>
        <begin position="34"/>
        <end position="108"/>
    </location>
</feature>
<dbReference type="InterPro" id="IPR006600">
    <property type="entry name" value="HTH_CenpB_DNA-bd_dom"/>
</dbReference>
<dbReference type="GO" id="GO:0005634">
    <property type="term" value="C:nucleus"/>
    <property type="evidence" value="ECO:0007669"/>
    <property type="project" value="TreeGrafter"/>
</dbReference>
<proteinExistence type="predicted"/>